<proteinExistence type="predicted"/>
<reference evidence="1" key="1">
    <citation type="submission" date="2019-08" db="EMBL/GenBank/DDBJ databases">
        <authorList>
            <person name="Kucharzyk K."/>
            <person name="Murdoch R.W."/>
            <person name="Higgins S."/>
            <person name="Loffler F."/>
        </authorList>
    </citation>
    <scope>NUCLEOTIDE SEQUENCE</scope>
</reference>
<organism evidence="1">
    <name type="scientific">bioreactor metagenome</name>
    <dbReference type="NCBI Taxonomy" id="1076179"/>
    <lineage>
        <taxon>unclassified sequences</taxon>
        <taxon>metagenomes</taxon>
        <taxon>ecological metagenomes</taxon>
    </lineage>
</organism>
<dbReference type="EMBL" id="VSSQ01031126">
    <property type="protein sequence ID" value="MPM81900.1"/>
    <property type="molecule type" value="Genomic_DNA"/>
</dbReference>
<dbReference type="AlphaFoldDB" id="A0A645CXJ1"/>
<comment type="caution">
    <text evidence="1">The sequence shown here is derived from an EMBL/GenBank/DDBJ whole genome shotgun (WGS) entry which is preliminary data.</text>
</comment>
<sequence length="75" mass="7990">MQLGIVANQQHLRAGILGKVGNTVQRQSARQGGFVDDDELPRLEGGAVQEMVLPPLRGVLGRDAEVIGEHLCCDG</sequence>
<evidence type="ECO:0000313" key="1">
    <source>
        <dbReference type="EMBL" id="MPM81900.1"/>
    </source>
</evidence>
<gene>
    <name evidence="1" type="ORF">SDC9_128957</name>
</gene>
<name>A0A645CXJ1_9ZZZZ</name>
<protein>
    <submittedName>
        <fullName evidence="1">Uncharacterized protein</fullName>
    </submittedName>
</protein>
<accession>A0A645CXJ1</accession>